<organism evidence="3 4">
    <name type="scientific">Streptomyces fildesensis</name>
    <dbReference type="NCBI Taxonomy" id="375757"/>
    <lineage>
        <taxon>Bacteria</taxon>
        <taxon>Bacillati</taxon>
        <taxon>Actinomycetota</taxon>
        <taxon>Actinomycetes</taxon>
        <taxon>Kitasatosporales</taxon>
        <taxon>Streptomycetaceae</taxon>
        <taxon>Streptomyces</taxon>
    </lineage>
</organism>
<keyword evidence="1" id="KW-0862">Zinc</keyword>
<feature type="domain" description="SWIM-type" evidence="2">
    <location>
        <begin position="111"/>
        <end position="142"/>
    </location>
</feature>
<comment type="caution">
    <text evidence="3">The sequence shown here is derived from an EMBL/GenBank/DDBJ whole genome shotgun (WGS) entry which is preliminary data.</text>
</comment>
<dbReference type="EMBL" id="JBITYG010000002">
    <property type="protein sequence ID" value="MFI9100474.1"/>
    <property type="molecule type" value="Genomic_DNA"/>
</dbReference>
<keyword evidence="1" id="KW-0863">Zinc-finger</keyword>
<protein>
    <recommendedName>
        <fullName evidence="2">SWIM-type domain-containing protein</fullName>
    </recommendedName>
</protein>
<dbReference type="InterPro" id="IPR007527">
    <property type="entry name" value="Znf_SWIM"/>
</dbReference>
<gene>
    <name evidence="3" type="ORF">ACIGXA_08095</name>
</gene>
<evidence type="ECO:0000313" key="4">
    <source>
        <dbReference type="Proteomes" id="UP001614394"/>
    </source>
</evidence>
<dbReference type="PANTHER" id="PTHR38133">
    <property type="entry name" value="SLR1429 PROTEIN"/>
    <property type="match status" value="1"/>
</dbReference>
<sequence length="210" mass="22647">MTARPGLPGRARSWSRRFADRLETIGATVPPGPPAAGVTGLEVAAGAVTARVREGQARYDVRIGLAEFTPAQWTRAARAVGADPDCRARLLDNELAPDAEDLFARAGLRLFPARTPDLAMECSCPDWALPCAHLSAVLRSLADAFDADPYLVLTWRGRTREELLKELPPAVPRREPADSALLLLGRPAITVRGRGLTEVLGPAYEAFTGW</sequence>
<dbReference type="PROSITE" id="PS50966">
    <property type="entry name" value="ZF_SWIM"/>
    <property type="match status" value="1"/>
</dbReference>
<dbReference type="RefSeq" id="WP_399645695.1">
    <property type="nucleotide sequence ID" value="NZ_JBITYG010000002.1"/>
</dbReference>
<dbReference type="Proteomes" id="UP001614394">
    <property type="component" value="Unassembled WGS sequence"/>
</dbReference>
<name>A0ABW8C218_9ACTN</name>
<reference evidence="3 4" key="1">
    <citation type="submission" date="2024-10" db="EMBL/GenBank/DDBJ databases">
        <title>The Natural Products Discovery Center: Release of the First 8490 Sequenced Strains for Exploring Actinobacteria Biosynthetic Diversity.</title>
        <authorList>
            <person name="Kalkreuter E."/>
            <person name="Kautsar S.A."/>
            <person name="Yang D."/>
            <person name="Bader C.D."/>
            <person name="Teijaro C.N."/>
            <person name="Fluegel L."/>
            <person name="Davis C.M."/>
            <person name="Simpson J.R."/>
            <person name="Lauterbach L."/>
            <person name="Steele A.D."/>
            <person name="Gui C."/>
            <person name="Meng S."/>
            <person name="Li G."/>
            <person name="Viehrig K."/>
            <person name="Ye F."/>
            <person name="Su P."/>
            <person name="Kiefer A.F."/>
            <person name="Nichols A."/>
            <person name="Cepeda A.J."/>
            <person name="Yan W."/>
            <person name="Fan B."/>
            <person name="Jiang Y."/>
            <person name="Adhikari A."/>
            <person name="Zheng C.-J."/>
            <person name="Schuster L."/>
            <person name="Cowan T.M."/>
            <person name="Smanski M.J."/>
            <person name="Chevrette M.G."/>
            <person name="De Carvalho L.P.S."/>
            <person name="Shen B."/>
        </authorList>
    </citation>
    <scope>NUCLEOTIDE SEQUENCE [LARGE SCALE GENOMIC DNA]</scope>
    <source>
        <strain evidence="3 4">NPDC053399</strain>
    </source>
</reference>
<accession>A0ABW8C218</accession>
<evidence type="ECO:0000313" key="3">
    <source>
        <dbReference type="EMBL" id="MFI9100474.1"/>
    </source>
</evidence>
<keyword evidence="1" id="KW-0479">Metal-binding</keyword>
<proteinExistence type="predicted"/>
<keyword evidence="4" id="KW-1185">Reference proteome</keyword>
<evidence type="ECO:0000256" key="1">
    <source>
        <dbReference type="PROSITE-ProRule" id="PRU00325"/>
    </source>
</evidence>
<evidence type="ECO:0000259" key="2">
    <source>
        <dbReference type="PROSITE" id="PS50966"/>
    </source>
</evidence>
<dbReference type="PANTHER" id="PTHR38133:SF1">
    <property type="entry name" value="SLR1429 PROTEIN"/>
    <property type="match status" value="1"/>
</dbReference>